<feature type="transmembrane region" description="Helical" evidence="6">
    <location>
        <begin position="78"/>
        <end position="96"/>
    </location>
</feature>
<accession>A0A926I7D7</accession>
<evidence type="ECO:0000256" key="5">
    <source>
        <dbReference type="ARBA" id="ARBA00023136"/>
    </source>
</evidence>
<keyword evidence="4 6" id="KW-1133">Transmembrane helix</keyword>
<dbReference type="GO" id="GO:0005886">
    <property type="term" value="C:plasma membrane"/>
    <property type="evidence" value="ECO:0007669"/>
    <property type="project" value="UniProtKB-SubCell"/>
</dbReference>
<evidence type="ECO:0000256" key="6">
    <source>
        <dbReference type="RuleBase" id="RU363041"/>
    </source>
</evidence>
<sequence length="121" mass="13162">MAEKKKKSITTSLIGVAIGFLNGIFGSGGGMVAVPFLKASGLEAKKAHATSIAVIFFLSIFSLWLYMGKTQLQFTEWIYYIPGGVAGGILGAWLLPRIPQKLLRRIFGALIIFSAVRLLMR</sequence>
<comment type="subcellular location">
    <subcellularLocation>
        <location evidence="6">Cell membrane</location>
        <topology evidence="6">Multi-pass membrane protein</topology>
    </subcellularLocation>
    <subcellularLocation>
        <location evidence="1">Membrane</location>
        <topology evidence="1">Multi-pass membrane protein</topology>
    </subcellularLocation>
</comment>
<dbReference type="InterPro" id="IPR051598">
    <property type="entry name" value="TSUP/Inactive_protease-like"/>
</dbReference>
<keyword evidence="3 6" id="KW-0812">Transmembrane</keyword>
<keyword evidence="8" id="KW-1185">Reference proteome</keyword>
<dbReference type="InterPro" id="IPR002781">
    <property type="entry name" value="TM_pro_TauE-like"/>
</dbReference>
<comment type="similarity">
    <text evidence="2 6">Belongs to the 4-toluene sulfonate uptake permease (TSUP) (TC 2.A.102) family.</text>
</comment>
<reference evidence="7" key="1">
    <citation type="submission" date="2020-08" db="EMBL/GenBank/DDBJ databases">
        <title>Genome public.</title>
        <authorList>
            <person name="Liu C."/>
            <person name="Sun Q."/>
        </authorList>
    </citation>
    <scope>NUCLEOTIDE SEQUENCE</scope>
    <source>
        <strain evidence="7">NSJ-54</strain>
    </source>
</reference>
<organism evidence="7 8">
    <name type="scientific">Zongyangia hominis</name>
    <dbReference type="NCBI Taxonomy" id="2763677"/>
    <lineage>
        <taxon>Bacteria</taxon>
        <taxon>Bacillati</taxon>
        <taxon>Bacillota</taxon>
        <taxon>Clostridia</taxon>
        <taxon>Eubacteriales</taxon>
        <taxon>Oscillospiraceae</taxon>
        <taxon>Zongyangia</taxon>
    </lineage>
</organism>
<proteinExistence type="inferred from homology"/>
<gene>
    <name evidence="7" type="ORF">H8709_09130</name>
</gene>
<dbReference type="PANTHER" id="PTHR43701:SF2">
    <property type="entry name" value="MEMBRANE TRANSPORTER PROTEIN YJNA-RELATED"/>
    <property type="match status" value="1"/>
</dbReference>
<comment type="caution">
    <text evidence="7">The sequence shown here is derived from an EMBL/GenBank/DDBJ whole genome shotgun (WGS) entry which is preliminary data.</text>
</comment>
<evidence type="ECO:0000313" key="7">
    <source>
        <dbReference type="EMBL" id="MBC8570989.1"/>
    </source>
</evidence>
<name>A0A926I7D7_9FIRM</name>
<dbReference type="Proteomes" id="UP000660861">
    <property type="component" value="Unassembled WGS sequence"/>
</dbReference>
<dbReference type="AlphaFoldDB" id="A0A926I7D7"/>
<dbReference type="EMBL" id="JACRTC010000006">
    <property type="protein sequence ID" value="MBC8570989.1"/>
    <property type="molecule type" value="Genomic_DNA"/>
</dbReference>
<evidence type="ECO:0000313" key="8">
    <source>
        <dbReference type="Proteomes" id="UP000660861"/>
    </source>
</evidence>
<dbReference type="PANTHER" id="PTHR43701">
    <property type="entry name" value="MEMBRANE TRANSPORTER PROTEIN MJ0441-RELATED"/>
    <property type="match status" value="1"/>
</dbReference>
<evidence type="ECO:0000256" key="4">
    <source>
        <dbReference type="ARBA" id="ARBA00022989"/>
    </source>
</evidence>
<feature type="transmembrane region" description="Helical" evidence="6">
    <location>
        <begin position="49"/>
        <end position="66"/>
    </location>
</feature>
<feature type="transmembrane region" description="Helical" evidence="6">
    <location>
        <begin position="12"/>
        <end position="37"/>
    </location>
</feature>
<protein>
    <recommendedName>
        <fullName evidence="6">Probable membrane transporter protein</fullName>
    </recommendedName>
</protein>
<dbReference type="Pfam" id="PF01925">
    <property type="entry name" value="TauE"/>
    <property type="match status" value="1"/>
</dbReference>
<evidence type="ECO:0000256" key="3">
    <source>
        <dbReference type="ARBA" id="ARBA00022692"/>
    </source>
</evidence>
<evidence type="ECO:0000256" key="2">
    <source>
        <dbReference type="ARBA" id="ARBA00009142"/>
    </source>
</evidence>
<keyword evidence="6" id="KW-1003">Cell membrane</keyword>
<keyword evidence="5 6" id="KW-0472">Membrane</keyword>
<dbReference type="RefSeq" id="WP_262398081.1">
    <property type="nucleotide sequence ID" value="NZ_JACRTC010000006.1"/>
</dbReference>
<feature type="transmembrane region" description="Helical" evidence="6">
    <location>
        <begin position="102"/>
        <end position="120"/>
    </location>
</feature>
<evidence type="ECO:0000256" key="1">
    <source>
        <dbReference type="ARBA" id="ARBA00004141"/>
    </source>
</evidence>